<dbReference type="Gene3D" id="3.40.50.2000">
    <property type="entry name" value="Glycogen Phosphorylase B"/>
    <property type="match status" value="2"/>
</dbReference>
<evidence type="ECO:0000313" key="2">
    <source>
        <dbReference type="EMBL" id="TRX96887.1"/>
    </source>
</evidence>
<dbReference type="PANTHER" id="PTHR21015:SF22">
    <property type="entry name" value="GLYCOSYLTRANSFERASE"/>
    <property type="match status" value="1"/>
</dbReference>
<accession>A0A553I9L9</accession>
<dbReference type="OrthoDB" id="5835829at2759"/>
<reference evidence="3" key="1">
    <citation type="submission" date="2019-06" db="EMBL/GenBank/DDBJ databases">
        <title>Draft genome sequence of the griseofulvin-producing fungus Xylaria cubensis strain G536.</title>
        <authorList>
            <person name="Mead M.E."/>
            <person name="Raja H.A."/>
            <person name="Steenwyk J.L."/>
            <person name="Knowles S.L."/>
            <person name="Oberlies N.H."/>
            <person name="Rokas A."/>
        </authorList>
    </citation>
    <scope>NUCLEOTIDE SEQUENCE [LARGE SCALE GENOMIC DNA]</scope>
    <source>
        <strain evidence="3">G536</strain>
    </source>
</reference>
<dbReference type="Proteomes" id="UP000319160">
    <property type="component" value="Unassembled WGS sequence"/>
</dbReference>
<comment type="caution">
    <text evidence="2">The sequence shown here is derived from an EMBL/GenBank/DDBJ whole genome shotgun (WGS) entry which is preliminary data.</text>
</comment>
<dbReference type="PANTHER" id="PTHR21015">
    <property type="entry name" value="UDP-N-ACETYLGLUCOSAMINE--N-ACETYLMURAMYL-(PENTAPEPTIDE) PYROPHOSPHORYL-UNDECAPRENOL N-ACETYLGLUCOSAMINE TRANSFERASE 1"/>
    <property type="match status" value="1"/>
</dbReference>
<keyword evidence="3" id="KW-1185">Reference proteome</keyword>
<dbReference type="InterPro" id="IPR010610">
    <property type="entry name" value="EryCIII-like_C"/>
</dbReference>
<name>A0A553I9L9_9PEZI</name>
<proteinExistence type="predicted"/>
<gene>
    <name evidence="2" type="ORF">FHL15_002193</name>
</gene>
<organism evidence="2 3">
    <name type="scientific">Xylaria flabelliformis</name>
    <dbReference type="NCBI Taxonomy" id="2512241"/>
    <lineage>
        <taxon>Eukaryota</taxon>
        <taxon>Fungi</taxon>
        <taxon>Dikarya</taxon>
        <taxon>Ascomycota</taxon>
        <taxon>Pezizomycotina</taxon>
        <taxon>Sordariomycetes</taxon>
        <taxon>Xylariomycetidae</taxon>
        <taxon>Xylariales</taxon>
        <taxon>Xylariaceae</taxon>
        <taxon>Xylaria</taxon>
    </lineage>
</organism>
<protein>
    <recommendedName>
        <fullName evidence="1">Erythromycin biosynthesis protein CIII-like C-terminal domain-containing protein</fullName>
    </recommendedName>
</protein>
<dbReference type="SUPFAM" id="SSF53756">
    <property type="entry name" value="UDP-Glycosyltransferase/glycogen phosphorylase"/>
    <property type="match status" value="1"/>
</dbReference>
<dbReference type="AlphaFoldDB" id="A0A553I9L9"/>
<dbReference type="EMBL" id="VFLP01000008">
    <property type="protein sequence ID" value="TRX96887.1"/>
    <property type="molecule type" value="Genomic_DNA"/>
</dbReference>
<dbReference type="STRING" id="2512241.A0A553I9L9"/>
<sequence length="478" mass="52879">MAHHGPTLQVSPKNDSKNPIILVQSFAATGHTVPLLQITQHLVQRGYDIYYLGGTQFHQAIEATGAKFIPLIGLIDTWTRDWMITHGFGTGLDIMPSIMMLVAATLPSMLDSSRRALSLLRDREPDREVIVVSEIAAAGGLAALRLGAPLPEGYSKPPKSLGINIVPPLWTSVDFNDLWLDIPYNPNHDRKLNVLMAKLAREGIHKKAWDTTKWALEMCSVFEPMESLFGDHGKMIDHRAWDMNFACHDKTLQMCIPSLEYPISDWPPNFAFGGTLPPKAWRTADFVFPDWFERVRENSAKDVTSSARRKIVAIAQGTIATDWQNVLIPAIQGLANREDILVIAVLCIKGATLEGQLPGPLPGNTIVVDYFPYDAIIEHADVFISNGSYGVFSHCVAHGVPMVLSGNTEDKIALGMRGEYAGFAYNLGMEQQTPEAFARGVDTILTDPKFKTRAMQLKAEAEEFDALGTVERELRALF</sequence>
<dbReference type="Pfam" id="PF06722">
    <property type="entry name" value="EryCIII-like_C"/>
    <property type="match status" value="1"/>
</dbReference>
<dbReference type="GO" id="GO:0016757">
    <property type="term" value="F:glycosyltransferase activity"/>
    <property type="evidence" value="ECO:0007669"/>
    <property type="project" value="TreeGrafter"/>
</dbReference>
<feature type="domain" description="Erythromycin biosynthesis protein CIII-like C-terminal" evidence="1">
    <location>
        <begin position="359"/>
        <end position="461"/>
    </location>
</feature>
<evidence type="ECO:0000313" key="3">
    <source>
        <dbReference type="Proteomes" id="UP000319160"/>
    </source>
</evidence>
<evidence type="ECO:0000259" key="1">
    <source>
        <dbReference type="Pfam" id="PF06722"/>
    </source>
</evidence>